<gene>
    <name evidence="3" type="ORF">METZ01_LOCUS2764</name>
</gene>
<dbReference type="PRINTS" id="PR00081">
    <property type="entry name" value="GDHRDH"/>
</dbReference>
<dbReference type="InterPro" id="IPR036291">
    <property type="entry name" value="NAD(P)-bd_dom_sf"/>
</dbReference>
<dbReference type="PANTHER" id="PTHR42879:SF2">
    <property type="entry name" value="3-OXOACYL-[ACYL-CARRIER-PROTEIN] REDUCTASE FABG"/>
    <property type="match status" value="1"/>
</dbReference>
<name>A0A381N5K1_9ZZZZ</name>
<dbReference type="GO" id="GO:0004316">
    <property type="term" value="F:3-oxoacyl-[acyl-carrier-protein] reductase (NADPH) activity"/>
    <property type="evidence" value="ECO:0007669"/>
    <property type="project" value="InterPro"/>
</dbReference>
<comment type="similarity">
    <text evidence="1">Belongs to the short-chain dehydrogenases/reductases (SDR) family.</text>
</comment>
<reference evidence="3" key="1">
    <citation type="submission" date="2018-05" db="EMBL/GenBank/DDBJ databases">
        <authorList>
            <person name="Lanie J.A."/>
            <person name="Ng W.-L."/>
            <person name="Kazmierczak K.M."/>
            <person name="Andrzejewski T.M."/>
            <person name="Davidsen T.M."/>
            <person name="Wayne K.J."/>
            <person name="Tettelin H."/>
            <person name="Glass J.I."/>
            <person name="Rusch D."/>
            <person name="Podicherti R."/>
            <person name="Tsui H.-C.T."/>
            <person name="Winkler M.E."/>
        </authorList>
    </citation>
    <scope>NUCLEOTIDE SEQUENCE</scope>
</reference>
<evidence type="ECO:0000313" key="3">
    <source>
        <dbReference type="EMBL" id="SUZ49910.1"/>
    </source>
</evidence>
<evidence type="ECO:0000256" key="2">
    <source>
        <dbReference type="ARBA" id="ARBA00023002"/>
    </source>
</evidence>
<dbReference type="CDD" id="cd05333">
    <property type="entry name" value="BKR_SDR_c"/>
    <property type="match status" value="1"/>
</dbReference>
<dbReference type="Gene3D" id="3.40.50.720">
    <property type="entry name" value="NAD(P)-binding Rossmann-like Domain"/>
    <property type="match status" value="1"/>
</dbReference>
<sequence length="208" mass="22455">MEDVQKIADNLGNAGSEAMGFACDVSDTKSVTSLVQSIIEKYHRIDILINNAGITKDALIMRMSERDWDDVLNTNLKGAFNMTKAVSRTMMKNRTGRIINISSIIGLTGNPGQINYAASKAGLIGLTKTTAKEFASRNITANCIAPGYIETDMSNAINEKKKETLMKQIPLGRIGKPEDIASMVQFLSSDEAGFITGQTITVDGGMVL</sequence>
<dbReference type="Pfam" id="PF13561">
    <property type="entry name" value="adh_short_C2"/>
    <property type="match status" value="1"/>
</dbReference>
<dbReference type="PROSITE" id="PS00061">
    <property type="entry name" value="ADH_SHORT"/>
    <property type="match status" value="1"/>
</dbReference>
<dbReference type="SUPFAM" id="SSF51735">
    <property type="entry name" value="NAD(P)-binding Rossmann-fold domains"/>
    <property type="match status" value="1"/>
</dbReference>
<keyword evidence="2" id="KW-0560">Oxidoreductase</keyword>
<dbReference type="GO" id="GO:0006633">
    <property type="term" value="P:fatty acid biosynthetic process"/>
    <property type="evidence" value="ECO:0007669"/>
    <property type="project" value="InterPro"/>
</dbReference>
<dbReference type="NCBIfam" id="TIGR01830">
    <property type="entry name" value="3oxo_ACP_reduc"/>
    <property type="match status" value="1"/>
</dbReference>
<proteinExistence type="inferred from homology"/>
<dbReference type="EMBL" id="UINC01000143">
    <property type="protein sequence ID" value="SUZ49910.1"/>
    <property type="molecule type" value="Genomic_DNA"/>
</dbReference>
<dbReference type="AlphaFoldDB" id="A0A381N5K1"/>
<dbReference type="PANTHER" id="PTHR42879">
    <property type="entry name" value="3-OXOACYL-(ACYL-CARRIER-PROTEIN) REDUCTASE"/>
    <property type="match status" value="1"/>
</dbReference>
<accession>A0A381N5K1</accession>
<dbReference type="InterPro" id="IPR011284">
    <property type="entry name" value="3oxo_ACP_reduc"/>
</dbReference>
<dbReference type="InterPro" id="IPR002347">
    <property type="entry name" value="SDR_fam"/>
</dbReference>
<protein>
    <recommendedName>
        <fullName evidence="4">3-oxoacyl-[acyl-carrier-protein] reductase</fullName>
    </recommendedName>
</protein>
<evidence type="ECO:0000256" key="1">
    <source>
        <dbReference type="ARBA" id="ARBA00006484"/>
    </source>
</evidence>
<dbReference type="InterPro" id="IPR020904">
    <property type="entry name" value="Sc_DH/Rdtase_CS"/>
</dbReference>
<evidence type="ECO:0008006" key="4">
    <source>
        <dbReference type="Google" id="ProtNLM"/>
    </source>
</evidence>
<dbReference type="FunFam" id="3.40.50.720:FF:000173">
    <property type="entry name" value="3-oxoacyl-[acyl-carrier protein] reductase"/>
    <property type="match status" value="1"/>
</dbReference>
<dbReference type="PRINTS" id="PR00080">
    <property type="entry name" value="SDRFAMILY"/>
</dbReference>
<organism evidence="3">
    <name type="scientific">marine metagenome</name>
    <dbReference type="NCBI Taxonomy" id="408172"/>
    <lineage>
        <taxon>unclassified sequences</taxon>
        <taxon>metagenomes</taxon>
        <taxon>ecological metagenomes</taxon>
    </lineage>
</organism>
<dbReference type="GO" id="GO:0051287">
    <property type="term" value="F:NAD binding"/>
    <property type="evidence" value="ECO:0007669"/>
    <property type="project" value="InterPro"/>
</dbReference>
<dbReference type="InterPro" id="IPR050259">
    <property type="entry name" value="SDR"/>
</dbReference>
<dbReference type="NCBIfam" id="NF009466">
    <property type="entry name" value="PRK12826.1-2"/>
    <property type="match status" value="1"/>
</dbReference>